<dbReference type="EMBL" id="CAKOGP040001758">
    <property type="protein sequence ID" value="CAJ1949510.1"/>
    <property type="molecule type" value="Genomic_DNA"/>
</dbReference>
<protein>
    <submittedName>
        <fullName evidence="1">Uncharacterized protein</fullName>
    </submittedName>
</protein>
<reference evidence="1" key="1">
    <citation type="submission" date="2023-08" db="EMBL/GenBank/DDBJ databases">
        <authorList>
            <person name="Audoor S."/>
            <person name="Bilcke G."/>
        </authorList>
    </citation>
    <scope>NUCLEOTIDE SEQUENCE</scope>
</reference>
<name>A0AAD2FQT4_9STRA</name>
<dbReference type="AlphaFoldDB" id="A0AAD2FQT4"/>
<evidence type="ECO:0000313" key="2">
    <source>
        <dbReference type="Proteomes" id="UP001295423"/>
    </source>
</evidence>
<gene>
    <name evidence="1" type="ORF">CYCCA115_LOCUS12132</name>
</gene>
<sequence length="163" mass="18440">MSSSKVTRNISRISKLTAKPRFRSTISSQVAPSEDENYTKGFYPVYVHHVSKVALERLQKDHSSWIESKGLDSGLHINPNGTFTLSFPAKEGFDSGRIWTSYDSSKKQHWLSVYRHKLAVRFLLKDNGQLTGQTDSNRMSSQIHAAVDQMLHSIDRAEANRSS</sequence>
<comment type="caution">
    <text evidence="1">The sequence shown here is derived from an EMBL/GenBank/DDBJ whole genome shotgun (WGS) entry which is preliminary data.</text>
</comment>
<keyword evidence="2" id="KW-1185">Reference proteome</keyword>
<dbReference type="Proteomes" id="UP001295423">
    <property type="component" value="Unassembled WGS sequence"/>
</dbReference>
<proteinExistence type="predicted"/>
<accession>A0AAD2FQT4</accession>
<evidence type="ECO:0000313" key="1">
    <source>
        <dbReference type="EMBL" id="CAJ1949510.1"/>
    </source>
</evidence>
<organism evidence="1 2">
    <name type="scientific">Cylindrotheca closterium</name>
    <dbReference type="NCBI Taxonomy" id="2856"/>
    <lineage>
        <taxon>Eukaryota</taxon>
        <taxon>Sar</taxon>
        <taxon>Stramenopiles</taxon>
        <taxon>Ochrophyta</taxon>
        <taxon>Bacillariophyta</taxon>
        <taxon>Bacillariophyceae</taxon>
        <taxon>Bacillariophycidae</taxon>
        <taxon>Bacillariales</taxon>
        <taxon>Bacillariaceae</taxon>
        <taxon>Cylindrotheca</taxon>
    </lineage>
</organism>